<dbReference type="SUPFAM" id="SSF52777">
    <property type="entry name" value="CoA-dependent acyltransferases"/>
    <property type="match status" value="1"/>
</dbReference>
<dbReference type="SUPFAM" id="SSF47005">
    <property type="entry name" value="Peripheral subunit-binding domain of 2-oxo acid dehydrogenase complex"/>
    <property type="match status" value="1"/>
</dbReference>
<dbReference type="GO" id="GO:0016407">
    <property type="term" value="F:acetyltransferase activity"/>
    <property type="evidence" value="ECO:0007669"/>
    <property type="project" value="TreeGrafter"/>
</dbReference>
<dbReference type="InterPro" id="IPR003016">
    <property type="entry name" value="2-oxoA_DH_lipoyl-BS"/>
</dbReference>
<dbReference type="FunFam" id="2.40.50.100:FF:000013">
    <property type="entry name" value="Dihydrolipoamide acetyltransferase component of pyruvate dehydrogenase complex"/>
    <property type="match status" value="1"/>
</dbReference>
<dbReference type="GO" id="GO:0005829">
    <property type="term" value="C:cytosol"/>
    <property type="evidence" value="ECO:0007669"/>
    <property type="project" value="UniProtKB-ARBA"/>
</dbReference>
<evidence type="ECO:0000259" key="12">
    <source>
        <dbReference type="PROSITE" id="PS50968"/>
    </source>
</evidence>
<evidence type="ECO:0000256" key="6">
    <source>
        <dbReference type="ARBA" id="ARBA00022946"/>
    </source>
</evidence>
<dbReference type="Pfam" id="PF00198">
    <property type="entry name" value="2-oxoacid_dh"/>
    <property type="match status" value="1"/>
</dbReference>
<keyword evidence="8 10" id="KW-0012">Acyltransferase</keyword>
<dbReference type="EC" id="2.3.1.-" evidence="10"/>
<evidence type="ECO:0000256" key="10">
    <source>
        <dbReference type="RuleBase" id="RU003423"/>
    </source>
</evidence>
<dbReference type="GO" id="GO:0031405">
    <property type="term" value="F:lipoic acid binding"/>
    <property type="evidence" value="ECO:0007669"/>
    <property type="project" value="TreeGrafter"/>
</dbReference>
<dbReference type="CDD" id="cd06849">
    <property type="entry name" value="lipoyl_domain"/>
    <property type="match status" value="1"/>
</dbReference>
<comment type="caution">
    <text evidence="14">The sequence shown here is derived from an EMBL/GenBank/DDBJ whole genome shotgun (WGS) entry which is preliminary data.</text>
</comment>
<keyword evidence="7" id="KW-0496">Mitochondrion</keyword>
<dbReference type="Proteomes" id="UP001208570">
    <property type="component" value="Unassembled WGS sequence"/>
</dbReference>
<evidence type="ECO:0000256" key="3">
    <source>
        <dbReference type="ARBA" id="ARBA00007317"/>
    </source>
</evidence>
<dbReference type="InterPro" id="IPR004167">
    <property type="entry name" value="PSBD"/>
</dbReference>
<dbReference type="PROSITE" id="PS51826">
    <property type="entry name" value="PSBD"/>
    <property type="match status" value="1"/>
</dbReference>
<dbReference type="InterPro" id="IPR001078">
    <property type="entry name" value="2-oxoacid_DH_actylTfrase"/>
</dbReference>
<dbReference type="InterPro" id="IPR011053">
    <property type="entry name" value="Single_hybrid_motif"/>
</dbReference>
<reference evidence="14" key="1">
    <citation type="journal article" date="2023" name="Mol. Biol. Evol.">
        <title>Third-Generation Sequencing Reveals the Adaptive Role of the Epigenome in Three Deep-Sea Polychaetes.</title>
        <authorList>
            <person name="Perez M."/>
            <person name="Aroh O."/>
            <person name="Sun Y."/>
            <person name="Lan Y."/>
            <person name="Juniper S.K."/>
            <person name="Young C.R."/>
            <person name="Angers B."/>
            <person name="Qian P.Y."/>
        </authorList>
    </citation>
    <scope>NUCLEOTIDE SEQUENCE</scope>
    <source>
        <strain evidence="14">P08H-3</strain>
    </source>
</reference>
<evidence type="ECO:0000313" key="14">
    <source>
        <dbReference type="EMBL" id="KAK2157486.1"/>
    </source>
</evidence>
<comment type="catalytic activity">
    <reaction evidence="9">
        <text>N(6)-[(R)-dihydrolipoyl]-L-lysyl-[protein] + 2-methylpropanoyl-CoA = N(6)-[(R)-S(8)-2-methylpropanoyldihydrolipoyl]-L-lysyl-[protein] + CoA</text>
        <dbReference type="Rhea" id="RHEA:18865"/>
        <dbReference type="Rhea" id="RHEA-COMP:10475"/>
        <dbReference type="Rhea" id="RHEA-COMP:10497"/>
        <dbReference type="ChEBI" id="CHEBI:57287"/>
        <dbReference type="ChEBI" id="CHEBI:57338"/>
        <dbReference type="ChEBI" id="CHEBI:83100"/>
        <dbReference type="ChEBI" id="CHEBI:83142"/>
        <dbReference type="EC" id="2.3.1.168"/>
    </reaction>
    <physiologicalReaction direction="left-to-right" evidence="9">
        <dbReference type="Rhea" id="RHEA:18866"/>
    </physiologicalReaction>
</comment>
<dbReference type="PANTHER" id="PTHR43178">
    <property type="entry name" value="DIHYDROLIPOAMIDE ACETYLTRANSFERASE COMPONENT OF PYRUVATE DEHYDROGENASE COMPLEX"/>
    <property type="match status" value="1"/>
</dbReference>
<sequence>MALCRLSNLSLKLKDVVRTCYHVLASKPVEQRAIFISSRLLWAADTNKYKKNTVPKITVSQTPVLILSSFIHSTGGLNGKIVQFNLSDIGEGIREVHLKEWYVTVGDRVSQFDSICEVQSDKASVTITSRFDGIITKLYHKVDDVALVGKPLIDVELADTETDGAEEQQIDEVDEIVTSDTVMTQNAKGDKVLATPAVRRLALENKINLSEISGTGKDGRILKEDVLRFLQGESIPETGPVVPPPHPPPSAFAPSPPEIHTAMKPKRRGPMVDPRQPKPASPHITPYIPRLVQSHLGKDELHPVKGMQRAMFKAMTKALDIPHFGYNDEVNITSLVALQGQMKSAAEERGIKFSYMPIFVKAASLALHYFPVINSSIDEKGENIIYKASHNIGFAMDTPNGLVVPVVKNVQSMSVFEVAAEMNRLMELGYDNKLQQSDLSGGTFTLSNIGTIGGTYASPVIFSPQVAIGAIGKIQKLPRFNEKGDVVGLHLMNVSWSADHRVIDGATMARFSNLWKAYLESPAYMIMDLK</sequence>
<protein>
    <recommendedName>
        <fullName evidence="10">Dihydrolipoamide acetyltransferase component of pyruvate dehydrogenase complex</fullName>
        <ecNumber evidence="10">2.3.1.-</ecNumber>
    </recommendedName>
</protein>
<keyword evidence="4 10" id="KW-0808">Transferase</keyword>
<evidence type="ECO:0000256" key="11">
    <source>
        <dbReference type="SAM" id="MobiDB-lite"/>
    </source>
</evidence>
<dbReference type="Pfam" id="PF02817">
    <property type="entry name" value="E3_binding"/>
    <property type="match status" value="1"/>
</dbReference>
<dbReference type="PANTHER" id="PTHR43178:SF5">
    <property type="entry name" value="LIPOAMIDE ACYLTRANSFERASE COMPONENT OF BRANCHED-CHAIN ALPHA-KETO ACID DEHYDROGENASE COMPLEX, MITOCHONDRIAL"/>
    <property type="match status" value="1"/>
</dbReference>
<keyword evidence="6" id="KW-0809">Transit peptide</keyword>
<evidence type="ECO:0000256" key="2">
    <source>
        <dbReference type="ARBA" id="ARBA00004305"/>
    </source>
</evidence>
<proteinExistence type="inferred from homology"/>
<feature type="domain" description="Lipoyl-binding" evidence="12">
    <location>
        <begin position="81"/>
        <end position="156"/>
    </location>
</feature>
<evidence type="ECO:0000256" key="5">
    <source>
        <dbReference type="ARBA" id="ARBA00022823"/>
    </source>
</evidence>
<dbReference type="GO" id="GO:0005759">
    <property type="term" value="C:mitochondrial matrix"/>
    <property type="evidence" value="ECO:0007669"/>
    <property type="project" value="UniProtKB-SubCell"/>
</dbReference>
<dbReference type="GO" id="GO:0043754">
    <property type="term" value="F:dihydrolipoamide branched chain acyltransferase activity"/>
    <property type="evidence" value="ECO:0007669"/>
    <property type="project" value="UniProtKB-EC"/>
</dbReference>
<dbReference type="Gene3D" id="2.40.50.100">
    <property type="match status" value="1"/>
</dbReference>
<keyword evidence="5 10" id="KW-0450">Lipoyl</keyword>
<comment type="similarity">
    <text evidence="3 10">Belongs to the 2-oxoacid dehydrogenase family.</text>
</comment>
<dbReference type="PROSITE" id="PS50968">
    <property type="entry name" value="BIOTINYL_LIPOYL"/>
    <property type="match status" value="1"/>
</dbReference>
<dbReference type="AlphaFoldDB" id="A0AAD9JQQ0"/>
<dbReference type="EMBL" id="JAODUP010000190">
    <property type="protein sequence ID" value="KAK2157486.1"/>
    <property type="molecule type" value="Genomic_DNA"/>
</dbReference>
<comment type="subcellular location">
    <subcellularLocation>
        <location evidence="2">Mitochondrion matrix</location>
    </subcellularLocation>
</comment>
<comment type="cofactor">
    <cofactor evidence="1 10">
        <name>(R)-lipoate</name>
        <dbReference type="ChEBI" id="CHEBI:83088"/>
    </cofactor>
</comment>
<evidence type="ECO:0000313" key="15">
    <source>
        <dbReference type="Proteomes" id="UP001208570"/>
    </source>
</evidence>
<organism evidence="14 15">
    <name type="scientific">Paralvinella palmiformis</name>
    <dbReference type="NCBI Taxonomy" id="53620"/>
    <lineage>
        <taxon>Eukaryota</taxon>
        <taxon>Metazoa</taxon>
        <taxon>Spiralia</taxon>
        <taxon>Lophotrochozoa</taxon>
        <taxon>Annelida</taxon>
        <taxon>Polychaeta</taxon>
        <taxon>Sedentaria</taxon>
        <taxon>Canalipalpata</taxon>
        <taxon>Terebellida</taxon>
        <taxon>Terebelliformia</taxon>
        <taxon>Alvinellidae</taxon>
        <taxon>Paralvinella</taxon>
    </lineage>
</organism>
<accession>A0AAD9JQQ0</accession>
<feature type="domain" description="Peripheral subunit-binding (PSBD)" evidence="13">
    <location>
        <begin position="193"/>
        <end position="230"/>
    </location>
</feature>
<evidence type="ECO:0000256" key="1">
    <source>
        <dbReference type="ARBA" id="ARBA00001938"/>
    </source>
</evidence>
<dbReference type="Gene3D" id="4.10.320.10">
    <property type="entry name" value="E3-binding domain"/>
    <property type="match status" value="1"/>
</dbReference>
<dbReference type="InterPro" id="IPR036625">
    <property type="entry name" value="E3-bd_dom_sf"/>
</dbReference>
<gene>
    <name evidence="14" type="ORF">LSH36_190g02014</name>
</gene>
<dbReference type="Pfam" id="PF00364">
    <property type="entry name" value="Biotin_lipoyl"/>
    <property type="match status" value="1"/>
</dbReference>
<keyword evidence="15" id="KW-1185">Reference proteome</keyword>
<dbReference type="FunFam" id="3.30.559.10:FF:000027">
    <property type="entry name" value="Dihydrolipoamide acetyltransferase component of pyruvate dehydrogenase complex"/>
    <property type="match status" value="1"/>
</dbReference>
<feature type="region of interest" description="Disordered" evidence="11">
    <location>
        <begin position="265"/>
        <end position="285"/>
    </location>
</feature>
<name>A0AAD9JQQ0_9ANNE</name>
<dbReference type="FunFam" id="4.10.320.10:FF:000002">
    <property type="entry name" value="Dihydrolipoamide acetyltransferase component of pyruvate dehydrogenase complex"/>
    <property type="match status" value="1"/>
</dbReference>
<dbReference type="SUPFAM" id="SSF51230">
    <property type="entry name" value="Single hybrid motif"/>
    <property type="match status" value="1"/>
</dbReference>
<evidence type="ECO:0000256" key="8">
    <source>
        <dbReference type="ARBA" id="ARBA00023315"/>
    </source>
</evidence>
<dbReference type="InterPro" id="IPR050743">
    <property type="entry name" value="2-oxoacid_DH_E2_comp"/>
</dbReference>
<evidence type="ECO:0000256" key="4">
    <source>
        <dbReference type="ARBA" id="ARBA00022679"/>
    </source>
</evidence>
<evidence type="ECO:0000256" key="9">
    <source>
        <dbReference type="ARBA" id="ARBA00051775"/>
    </source>
</evidence>
<evidence type="ECO:0000259" key="13">
    <source>
        <dbReference type="PROSITE" id="PS51826"/>
    </source>
</evidence>
<evidence type="ECO:0000256" key="7">
    <source>
        <dbReference type="ARBA" id="ARBA00023128"/>
    </source>
</evidence>
<dbReference type="Gene3D" id="3.30.559.10">
    <property type="entry name" value="Chloramphenicol acetyltransferase-like domain"/>
    <property type="match status" value="1"/>
</dbReference>
<dbReference type="InterPro" id="IPR023213">
    <property type="entry name" value="CAT-like_dom_sf"/>
</dbReference>
<dbReference type="InterPro" id="IPR000089">
    <property type="entry name" value="Biotin_lipoyl"/>
</dbReference>
<dbReference type="PROSITE" id="PS00189">
    <property type="entry name" value="LIPOYL"/>
    <property type="match status" value="1"/>
</dbReference>